<gene>
    <name evidence="8" type="ORF">AVDCRST_MAG65-2123</name>
</gene>
<evidence type="ECO:0000256" key="5">
    <source>
        <dbReference type="ARBA" id="ARBA00023163"/>
    </source>
</evidence>
<dbReference type="PANTHER" id="PTHR43133:SF8">
    <property type="entry name" value="RNA POLYMERASE SIGMA FACTOR HI_1459-RELATED"/>
    <property type="match status" value="1"/>
</dbReference>
<feature type="domain" description="RNA polymerase sigma factor 70 region 4 type 2" evidence="7">
    <location>
        <begin position="35"/>
        <end position="86"/>
    </location>
</feature>
<reference evidence="8" key="1">
    <citation type="submission" date="2020-02" db="EMBL/GenBank/DDBJ databases">
        <authorList>
            <person name="Meier V. D."/>
        </authorList>
    </citation>
    <scope>NUCLEOTIDE SEQUENCE</scope>
    <source>
        <strain evidence="8">AVDCRST_MAG65</strain>
    </source>
</reference>
<evidence type="ECO:0000313" key="8">
    <source>
        <dbReference type="EMBL" id="CAA9492760.1"/>
    </source>
</evidence>
<evidence type="ECO:0000256" key="4">
    <source>
        <dbReference type="ARBA" id="ARBA00023125"/>
    </source>
</evidence>
<dbReference type="AlphaFoldDB" id="A0A6J4SHX0"/>
<evidence type="ECO:0000256" key="2">
    <source>
        <dbReference type="ARBA" id="ARBA00023015"/>
    </source>
</evidence>
<keyword evidence="4" id="KW-0238">DNA-binding</keyword>
<keyword evidence="5" id="KW-0804">Transcription</keyword>
<evidence type="ECO:0000256" key="3">
    <source>
        <dbReference type="ARBA" id="ARBA00023082"/>
    </source>
</evidence>
<accession>A0A6J4SHX0</accession>
<dbReference type="EMBL" id="CADCVL010000368">
    <property type="protein sequence ID" value="CAA9492760.1"/>
    <property type="molecule type" value="Genomic_DNA"/>
</dbReference>
<dbReference type="GO" id="GO:0006352">
    <property type="term" value="P:DNA-templated transcription initiation"/>
    <property type="evidence" value="ECO:0007669"/>
    <property type="project" value="InterPro"/>
</dbReference>
<keyword evidence="3" id="KW-0731">Sigma factor</keyword>
<evidence type="ECO:0000256" key="6">
    <source>
        <dbReference type="SAM" id="MobiDB-lite"/>
    </source>
</evidence>
<dbReference type="SUPFAM" id="SSF88659">
    <property type="entry name" value="Sigma3 and sigma4 domains of RNA polymerase sigma factors"/>
    <property type="match status" value="1"/>
</dbReference>
<dbReference type="InterPro" id="IPR036388">
    <property type="entry name" value="WH-like_DNA-bd_sf"/>
</dbReference>
<dbReference type="InterPro" id="IPR039425">
    <property type="entry name" value="RNA_pol_sigma-70-like"/>
</dbReference>
<dbReference type="Pfam" id="PF08281">
    <property type="entry name" value="Sigma70_r4_2"/>
    <property type="match status" value="1"/>
</dbReference>
<proteinExistence type="inferred from homology"/>
<organism evidence="8">
    <name type="scientific">uncultured Solirubrobacteraceae bacterium</name>
    <dbReference type="NCBI Taxonomy" id="1162706"/>
    <lineage>
        <taxon>Bacteria</taxon>
        <taxon>Bacillati</taxon>
        <taxon>Actinomycetota</taxon>
        <taxon>Thermoleophilia</taxon>
        <taxon>Solirubrobacterales</taxon>
        <taxon>Solirubrobacteraceae</taxon>
        <taxon>environmental samples</taxon>
    </lineage>
</organism>
<dbReference type="InterPro" id="IPR013249">
    <property type="entry name" value="RNA_pol_sigma70_r4_t2"/>
</dbReference>
<dbReference type="GO" id="GO:0016987">
    <property type="term" value="F:sigma factor activity"/>
    <property type="evidence" value="ECO:0007669"/>
    <property type="project" value="UniProtKB-KW"/>
</dbReference>
<comment type="similarity">
    <text evidence="1">Belongs to the sigma-70 factor family. ECF subfamily.</text>
</comment>
<sequence>MAGTVVSVEDRPIDDVADESPGAHARVETRELRDVLERGIRRLPEKYRAAVVLRDVERLSTAEAAELLGLREAAFKSRLHRGRMTLRAHVARYVSDDEQALSGPDSATLS</sequence>
<evidence type="ECO:0000259" key="7">
    <source>
        <dbReference type="Pfam" id="PF08281"/>
    </source>
</evidence>
<evidence type="ECO:0000256" key="1">
    <source>
        <dbReference type="ARBA" id="ARBA00010641"/>
    </source>
</evidence>
<feature type="region of interest" description="Disordered" evidence="6">
    <location>
        <begin position="1"/>
        <end position="25"/>
    </location>
</feature>
<protein>
    <recommendedName>
        <fullName evidence="7">RNA polymerase sigma factor 70 region 4 type 2 domain-containing protein</fullName>
    </recommendedName>
</protein>
<dbReference type="InterPro" id="IPR013324">
    <property type="entry name" value="RNA_pol_sigma_r3/r4-like"/>
</dbReference>
<dbReference type="PANTHER" id="PTHR43133">
    <property type="entry name" value="RNA POLYMERASE ECF-TYPE SIGMA FACTO"/>
    <property type="match status" value="1"/>
</dbReference>
<dbReference type="CDD" id="cd06171">
    <property type="entry name" value="Sigma70_r4"/>
    <property type="match status" value="1"/>
</dbReference>
<dbReference type="GO" id="GO:0003677">
    <property type="term" value="F:DNA binding"/>
    <property type="evidence" value="ECO:0007669"/>
    <property type="project" value="UniProtKB-KW"/>
</dbReference>
<dbReference type="Gene3D" id="1.10.10.10">
    <property type="entry name" value="Winged helix-like DNA-binding domain superfamily/Winged helix DNA-binding domain"/>
    <property type="match status" value="1"/>
</dbReference>
<keyword evidence="2" id="KW-0805">Transcription regulation</keyword>
<name>A0A6J4SHX0_9ACTN</name>